<dbReference type="Proteomes" id="UP000743370">
    <property type="component" value="Unassembled WGS sequence"/>
</dbReference>
<protein>
    <submittedName>
        <fullName evidence="1">Uncharacterized protein</fullName>
    </submittedName>
</protein>
<organism evidence="1 2">
    <name type="scientific">Phaseolus angularis</name>
    <name type="common">Azuki bean</name>
    <name type="synonym">Vigna angularis</name>
    <dbReference type="NCBI Taxonomy" id="3914"/>
    <lineage>
        <taxon>Eukaryota</taxon>
        <taxon>Viridiplantae</taxon>
        <taxon>Streptophyta</taxon>
        <taxon>Embryophyta</taxon>
        <taxon>Tracheophyta</taxon>
        <taxon>Spermatophyta</taxon>
        <taxon>Magnoliopsida</taxon>
        <taxon>eudicotyledons</taxon>
        <taxon>Gunneridae</taxon>
        <taxon>Pentapetalae</taxon>
        <taxon>rosids</taxon>
        <taxon>fabids</taxon>
        <taxon>Fabales</taxon>
        <taxon>Fabaceae</taxon>
        <taxon>Papilionoideae</taxon>
        <taxon>50 kb inversion clade</taxon>
        <taxon>NPAAA clade</taxon>
        <taxon>indigoferoid/millettioid clade</taxon>
        <taxon>Phaseoleae</taxon>
        <taxon>Vigna</taxon>
    </lineage>
</organism>
<reference evidence="1 2" key="1">
    <citation type="submission" date="2020-05" db="EMBL/GenBank/DDBJ databases">
        <title>Vigna angularis (adzuki bean) Var. LongXiaoDou No. 4 denovo assembly.</title>
        <authorList>
            <person name="Xiang H."/>
        </authorList>
    </citation>
    <scope>NUCLEOTIDE SEQUENCE [LARGE SCALE GENOMIC DNA]</scope>
    <source>
        <tissue evidence="1">Leaf</tissue>
    </source>
</reference>
<evidence type="ECO:0000313" key="1">
    <source>
        <dbReference type="EMBL" id="KAG2405372.1"/>
    </source>
</evidence>
<gene>
    <name evidence="1" type="ORF">HKW66_Vig0046270</name>
</gene>
<comment type="caution">
    <text evidence="1">The sequence shown here is derived from an EMBL/GenBank/DDBJ whole genome shotgun (WGS) entry which is preliminary data.</text>
</comment>
<name>A0A8T0L1H6_PHAAN</name>
<sequence>MIADNYSTPLLVGDDIDLYEKGQVYEENGDKNTIDCSIQCMTTFMLLTYSNSIVAEKHNS</sequence>
<accession>A0A8T0L1H6</accession>
<evidence type="ECO:0000313" key="2">
    <source>
        <dbReference type="Proteomes" id="UP000743370"/>
    </source>
</evidence>
<dbReference type="AlphaFoldDB" id="A0A8T0L1H6"/>
<proteinExistence type="predicted"/>
<dbReference type="EMBL" id="JABFOF010000002">
    <property type="protein sequence ID" value="KAG2405372.1"/>
    <property type="molecule type" value="Genomic_DNA"/>
</dbReference>